<comment type="caution">
    <text evidence="1">The sequence shown here is derived from an EMBL/GenBank/DDBJ whole genome shotgun (WGS) entry which is preliminary data.</text>
</comment>
<protein>
    <submittedName>
        <fullName evidence="1">Uncharacterized protein</fullName>
    </submittedName>
</protein>
<dbReference type="AlphaFoldDB" id="A0AAN7M5M1"/>
<evidence type="ECO:0000313" key="1">
    <source>
        <dbReference type="EMBL" id="KAK4799329.1"/>
    </source>
</evidence>
<name>A0AAN7M5M1_TRANT</name>
<evidence type="ECO:0000313" key="2">
    <source>
        <dbReference type="Proteomes" id="UP001346149"/>
    </source>
</evidence>
<organism evidence="1 2">
    <name type="scientific">Trapa natans</name>
    <name type="common">Water chestnut</name>
    <dbReference type="NCBI Taxonomy" id="22666"/>
    <lineage>
        <taxon>Eukaryota</taxon>
        <taxon>Viridiplantae</taxon>
        <taxon>Streptophyta</taxon>
        <taxon>Embryophyta</taxon>
        <taxon>Tracheophyta</taxon>
        <taxon>Spermatophyta</taxon>
        <taxon>Magnoliopsida</taxon>
        <taxon>eudicotyledons</taxon>
        <taxon>Gunneridae</taxon>
        <taxon>Pentapetalae</taxon>
        <taxon>rosids</taxon>
        <taxon>malvids</taxon>
        <taxon>Myrtales</taxon>
        <taxon>Lythraceae</taxon>
        <taxon>Trapa</taxon>
    </lineage>
</organism>
<reference evidence="1 2" key="1">
    <citation type="journal article" date="2023" name="Hortic Res">
        <title>Pangenome of water caltrop reveals structural variations and asymmetric subgenome divergence after allopolyploidization.</title>
        <authorList>
            <person name="Zhang X."/>
            <person name="Chen Y."/>
            <person name="Wang L."/>
            <person name="Yuan Y."/>
            <person name="Fang M."/>
            <person name="Shi L."/>
            <person name="Lu R."/>
            <person name="Comes H.P."/>
            <person name="Ma Y."/>
            <person name="Chen Y."/>
            <person name="Huang G."/>
            <person name="Zhou Y."/>
            <person name="Zheng Z."/>
            <person name="Qiu Y."/>
        </authorList>
    </citation>
    <scope>NUCLEOTIDE SEQUENCE [LARGE SCALE GENOMIC DNA]</scope>
    <source>
        <strain evidence="1">F231</strain>
    </source>
</reference>
<keyword evidence="2" id="KW-1185">Reference proteome</keyword>
<sequence length="212" mass="22839">MVVARDAYSQAAQRELKAAHRSARATGEASGASLRVGGYARRVSMAVQVSVWPMVEGSDAWWWAAQRVPVAALTVVSGTVEASTSTMQEAARRAPKEAPTFARPMVVARGKNCLCAAHNRMAQEEEIDPAGLIGPGLFQGLVSATSTSLDNNPSSFQSISIAFDCMPERPAKKRQLIPPQVLVPFSMKSSSSFSTTFHSRESPEEGFLFLHN</sequence>
<accession>A0AAN7M5M1</accession>
<dbReference type="EMBL" id="JAXQNO010000004">
    <property type="protein sequence ID" value="KAK4799329.1"/>
    <property type="molecule type" value="Genomic_DNA"/>
</dbReference>
<proteinExistence type="predicted"/>
<gene>
    <name evidence="1" type="ORF">SAY86_024694</name>
</gene>
<dbReference type="Proteomes" id="UP001346149">
    <property type="component" value="Unassembled WGS sequence"/>
</dbReference>